<sequence length="107" mass="12093">MLPFGCPSVPSANSSQSALGTRSMMCVPFSPFVLCTSMVTFCCSPLTNLLTPIHAPNHKLRSIFQDFYLYSLTDHSVGHQHTWVIWGIQLCYHFTLFCLSIQFFQVL</sequence>
<keyword evidence="1" id="KW-0812">Transmembrane</keyword>
<evidence type="ECO:0000313" key="3">
    <source>
        <dbReference type="Proteomes" id="UP000822688"/>
    </source>
</evidence>
<dbReference type="Proteomes" id="UP000822688">
    <property type="component" value="Chromosome 10"/>
</dbReference>
<dbReference type="AlphaFoldDB" id="A0A8T0GLS8"/>
<keyword evidence="3" id="KW-1185">Reference proteome</keyword>
<feature type="transmembrane region" description="Helical" evidence="1">
    <location>
        <begin position="83"/>
        <end position="104"/>
    </location>
</feature>
<accession>A0A8T0GLS8</accession>
<protein>
    <submittedName>
        <fullName evidence="2">Uncharacterized protein</fullName>
    </submittedName>
</protein>
<keyword evidence="1" id="KW-1133">Transmembrane helix</keyword>
<comment type="caution">
    <text evidence="2">The sequence shown here is derived from an EMBL/GenBank/DDBJ whole genome shotgun (WGS) entry which is preliminary data.</text>
</comment>
<organism evidence="2 3">
    <name type="scientific">Ceratodon purpureus</name>
    <name type="common">Fire moss</name>
    <name type="synonym">Dicranum purpureum</name>
    <dbReference type="NCBI Taxonomy" id="3225"/>
    <lineage>
        <taxon>Eukaryota</taxon>
        <taxon>Viridiplantae</taxon>
        <taxon>Streptophyta</taxon>
        <taxon>Embryophyta</taxon>
        <taxon>Bryophyta</taxon>
        <taxon>Bryophytina</taxon>
        <taxon>Bryopsida</taxon>
        <taxon>Dicranidae</taxon>
        <taxon>Pseudoditrichales</taxon>
        <taxon>Ditrichaceae</taxon>
        <taxon>Ceratodon</taxon>
    </lineage>
</organism>
<evidence type="ECO:0000256" key="1">
    <source>
        <dbReference type="SAM" id="Phobius"/>
    </source>
</evidence>
<proteinExistence type="predicted"/>
<keyword evidence="1" id="KW-0472">Membrane</keyword>
<gene>
    <name evidence="2" type="ORF">KC19_10G184800</name>
</gene>
<name>A0A8T0GLS8_CERPU</name>
<dbReference type="EMBL" id="CM026431">
    <property type="protein sequence ID" value="KAG0560501.1"/>
    <property type="molecule type" value="Genomic_DNA"/>
</dbReference>
<reference evidence="2" key="1">
    <citation type="submission" date="2020-06" db="EMBL/GenBank/DDBJ databases">
        <title>WGS assembly of Ceratodon purpureus strain R40.</title>
        <authorList>
            <person name="Carey S.B."/>
            <person name="Jenkins J."/>
            <person name="Shu S."/>
            <person name="Lovell J.T."/>
            <person name="Sreedasyam A."/>
            <person name="Maumus F."/>
            <person name="Tiley G.P."/>
            <person name="Fernandez-Pozo N."/>
            <person name="Barry K."/>
            <person name="Chen C."/>
            <person name="Wang M."/>
            <person name="Lipzen A."/>
            <person name="Daum C."/>
            <person name="Saski C.A."/>
            <person name="Payton A.C."/>
            <person name="Mcbreen J.C."/>
            <person name="Conrad R.E."/>
            <person name="Kollar L.M."/>
            <person name="Olsson S."/>
            <person name="Huttunen S."/>
            <person name="Landis J.B."/>
            <person name="Wickett N.J."/>
            <person name="Johnson M.G."/>
            <person name="Rensing S.A."/>
            <person name="Grimwood J."/>
            <person name="Schmutz J."/>
            <person name="Mcdaniel S.F."/>
        </authorList>
    </citation>
    <scope>NUCLEOTIDE SEQUENCE</scope>
    <source>
        <strain evidence="2">R40</strain>
    </source>
</reference>
<evidence type="ECO:0000313" key="2">
    <source>
        <dbReference type="EMBL" id="KAG0560501.1"/>
    </source>
</evidence>